<gene>
    <name evidence="9" type="ORF">A176_001552</name>
</gene>
<dbReference type="Gene3D" id="2.60.40.1180">
    <property type="entry name" value="Golgi alpha-mannosidase II"/>
    <property type="match status" value="1"/>
</dbReference>
<sequence>MTHSNRWSALLLAGVIAGCGESALEGQQGSTEETAVISQQLSSSTRPGMGATIYNGGTTFRTWAPMASRVFVSGDFNGWGTWIELGNEFNGNFSGDVAGAVKGQKYKFITRNQWGSDAWRADPRSAWQENSTGSSIIYDHGEYWWNAQQFSTPGFNEMIIYELHVGTFNDSPGWGPGNWNSAIAKLDHVRDLGANMVKVMPAYEFAGDFSWGYNAAFPFAPESAYGHPNDMKRFVDEAHMRGIGVIFDVVHNHYGPSDLPMWCYSGDCLGSGGEYFYNDWRKSTPWGDTRPDYGRPEVRAYIRDSMMNLLHNFRGDGLRWDATKYMRTQDGSDGTAIPDAWRVFRSINREINSTQPWKISIAEDFGGGDAITNASTSDTAGGADFDSQWGGNFVHAIRAAVIAQNDGSRDMNAVRTAITQRYSGRHTARVIYSESHDEVANGKARVPEEIWPGNAGSWASKKRSTLAAGVVFTSPGIPMIFQGQEFLEDGYFQDTDPVDWGKNSTYSGIRTLYRDLIRLRRNWSNNTRGLRGGNVNVHHVNNTGKVIAYHRWENGGPGDDVVIVANFSGTYFPSYNVGFPRAGTWYSRFNSDWNGYSGDFGNTATVNTVAYSGGKDGMSHNASFAIGPYSLVIFSQ</sequence>
<dbReference type="eggNOG" id="COG0296">
    <property type="taxonomic scope" value="Bacteria"/>
</dbReference>
<dbReference type="InterPro" id="IPR006047">
    <property type="entry name" value="GH13_cat_dom"/>
</dbReference>
<dbReference type="Proteomes" id="UP000009026">
    <property type="component" value="Chromosome"/>
</dbReference>
<feature type="active site" description="Proton donor" evidence="7">
    <location>
        <position position="363"/>
    </location>
</feature>
<dbReference type="EC" id="2.4.1.18" evidence="4"/>
<dbReference type="PROSITE" id="PS51257">
    <property type="entry name" value="PROKAR_LIPOPROTEIN"/>
    <property type="match status" value="1"/>
</dbReference>
<evidence type="ECO:0000256" key="3">
    <source>
        <dbReference type="ARBA" id="ARBA00009000"/>
    </source>
</evidence>
<keyword evidence="6" id="KW-0119">Carbohydrate metabolism</keyword>
<comment type="similarity">
    <text evidence="3">Belongs to the glycosyl hydrolase 13 family. GlgB subfamily.</text>
</comment>
<dbReference type="SUPFAM" id="SSF51445">
    <property type="entry name" value="(Trans)glycosidases"/>
    <property type="match status" value="1"/>
</dbReference>
<dbReference type="GO" id="GO:0004553">
    <property type="term" value="F:hydrolase activity, hydrolyzing O-glycosyl compounds"/>
    <property type="evidence" value="ECO:0007669"/>
    <property type="project" value="InterPro"/>
</dbReference>
<dbReference type="GO" id="GO:0003844">
    <property type="term" value="F:1,4-alpha-glucan branching enzyme activity"/>
    <property type="evidence" value="ECO:0007669"/>
    <property type="project" value="UniProtKB-EC"/>
</dbReference>
<name>A0A0H4WTM1_9BACT</name>
<dbReference type="CDD" id="cd02855">
    <property type="entry name" value="E_set_GBE_prok_N"/>
    <property type="match status" value="1"/>
</dbReference>
<evidence type="ECO:0000313" key="9">
    <source>
        <dbReference type="EMBL" id="AKQ64640.1"/>
    </source>
</evidence>
<proteinExistence type="inferred from homology"/>
<evidence type="ECO:0000313" key="10">
    <source>
        <dbReference type="Proteomes" id="UP000009026"/>
    </source>
</evidence>
<feature type="active site" description="Nucleophile" evidence="7">
    <location>
        <position position="321"/>
    </location>
</feature>
<dbReference type="SMART" id="SM00642">
    <property type="entry name" value="Aamy"/>
    <property type="match status" value="1"/>
</dbReference>
<dbReference type="SUPFAM" id="SSF81296">
    <property type="entry name" value="E set domains"/>
    <property type="match status" value="1"/>
</dbReference>
<evidence type="ECO:0000256" key="6">
    <source>
        <dbReference type="ARBA" id="ARBA00023277"/>
    </source>
</evidence>
<organism evidence="9 10">
    <name type="scientific">Pseudomyxococcus hansupus</name>
    <dbReference type="NCBI Taxonomy" id="1297742"/>
    <lineage>
        <taxon>Bacteria</taxon>
        <taxon>Pseudomonadati</taxon>
        <taxon>Myxococcota</taxon>
        <taxon>Myxococcia</taxon>
        <taxon>Myxococcales</taxon>
        <taxon>Cystobacterineae</taxon>
        <taxon>Myxococcaceae</taxon>
        <taxon>Pseudomyxococcus</taxon>
    </lineage>
</organism>
<comment type="catalytic activity">
    <reaction evidence="1">
        <text>Transfers a segment of a (1-&gt;4)-alpha-D-glucan chain to a primary hydroxy group in a similar glucan chain.</text>
        <dbReference type="EC" id="2.4.1.18"/>
    </reaction>
</comment>
<dbReference type="OrthoDB" id="9760647at2"/>
<evidence type="ECO:0000256" key="4">
    <source>
        <dbReference type="ARBA" id="ARBA00012541"/>
    </source>
</evidence>
<keyword evidence="10" id="KW-1185">Reference proteome</keyword>
<dbReference type="InterPro" id="IPR004193">
    <property type="entry name" value="Glyco_hydro_13_N"/>
</dbReference>
<evidence type="ECO:0000256" key="2">
    <source>
        <dbReference type="ARBA" id="ARBA00002953"/>
    </source>
</evidence>
<evidence type="ECO:0000256" key="7">
    <source>
        <dbReference type="PIRSR" id="PIRSR000463-1"/>
    </source>
</evidence>
<feature type="domain" description="Glycosyl hydrolase family 13 catalytic" evidence="8">
    <location>
        <begin position="162"/>
        <end position="520"/>
    </location>
</feature>
<dbReference type="InterPro" id="IPR037439">
    <property type="entry name" value="Branching_enzy"/>
</dbReference>
<reference evidence="9 10" key="1">
    <citation type="journal article" date="2016" name="PLoS ONE">
        <title>Complete Genome Sequence and Comparative Genomics of a Novel Myxobacterium Myxococcus hansupus.</title>
        <authorList>
            <person name="Sharma G."/>
            <person name="Narwani T."/>
            <person name="Subramanian S."/>
        </authorList>
    </citation>
    <scope>NUCLEOTIDE SEQUENCE [LARGE SCALE GENOMIC DNA]</scope>
    <source>
        <strain evidence="10">mixupus</strain>
    </source>
</reference>
<dbReference type="InterPro" id="IPR014756">
    <property type="entry name" value="Ig_E-set"/>
</dbReference>
<dbReference type="GO" id="GO:0005978">
    <property type="term" value="P:glycogen biosynthetic process"/>
    <property type="evidence" value="ECO:0007669"/>
    <property type="project" value="InterPro"/>
</dbReference>
<keyword evidence="5" id="KW-0808">Transferase</keyword>
<dbReference type="Pfam" id="PF00128">
    <property type="entry name" value="Alpha-amylase"/>
    <property type="match status" value="1"/>
</dbReference>
<dbReference type="CDD" id="cd11325">
    <property type="entry name" value="AmyAc_GTHase"/>
    <property type="match status" value="1"/>
</dbReference>
<dbReference type="STRING" id="1297742.A176_001552"/>
<dbReference type="Pfam" id="PF02922">
    <property type="entry name" value="CBM_48"/>
    <property type="match status" value="1"/>
</dbReference>
<dbReference type="Gene3D" id="2.60.40.10">
    <property type="entry name" value="Immunoglobulins"/>
    <property type="match status" value="1"/>
</dbReference>
<dbReference type="InterPro" id="IPR044143">
    <property type="entry name" value="GlgB_N_E_set_prok"/>
</dbReference>
<accession>A0A0H4WTM1</accession>
<dbReference type="KEGG" id="mym:A176_001552"/>
<dbReference type="SUPFAM" id="SSF51011">
    <property type="entry name" value="Glycosyl hydrolase domain"/>
    <property type="match status" value="1"/>
</dbReference>
<dbReference type="InterPro" id="IPR013780">
    <property type="entry name" value="Glyco_hydro_b"/>
</dbReference>
<dbReference type="RefSeq" id="WP_002634653.1">
    <property type="nucleotide sequence ID" value="NZ_CP012109.1"/>
</dbReference>
<dbReference type="EMBL" id="CP012109">
    <property type="protein sequence ID" value="AKQ64640.1"/>
    <property type="molecule type" value="Genomic_DNA"/>
</dbReference>
<dbReference type="PANTHER" id="PTHR43651:SF11">
    <property type="entry name" value="MALTO-OLIGOSYLTREHALOSE TREHALOHYDROLASE"/>
    <property type="match status" value="1"/>
</dbReference>
<dbReference type="PATRIC" id="fig|1297742.4.peg.1567"/>
<dbReference type="GO" id="GO:0043169">
    <property type="term" value="F:cation binding"/>
    <property type="evidence" value="ECO:0007669"/>
    <property type="project" value="InterPro"/>
</dbReference>
<dbReference type="InterPro" id="IPR006048">
    <property type="entry name" value="A-amylase/branching_C"/>
</dbReference>
<dbReference type="AlphaFoldDB" id="A0A0H4WTM1"/>
<dbReference type="InterPro" id="IPR013783">
    <property type="entry name" value="Ig-like_fold"/>
</dbReference>
<dbReference type="PIRSF" id="PIRSF000463">
    <property type="entry name" value="GlgB"/>
    <property type="match status" value="1"/>
</dbReference>
<dbReference type="Pfam" id="PF02806">
    <property type="entry name" value="Alpha-amylase_C"/>
    <property type="match status" value="1"/>
</dbReference>
<evidence type="ECO:0000256" key="5">
    <source>
        <dbReference type="ARBA" id="ARBA00022679"/>
    </source>
</evidence>
<evidence type="ECO:0000259" key="8">
    <source>
        <dbReference type="SMART" id="SM00642"/>
    </source>
</evidence>
<dbReference type="Gene3D" id="3.20.20.80">
    <property type="entry name" value="Glycosidases"/>
    <property type="match status" value="1"/>
</dbReference>
<keyword evidence="9" id="KW-0378">Hydrolase</keyword>
<dbReference type="InterPro" id="IPR017853">
    <property type="entry name" value="GH"/>
</dbReference>
<evidence type="ECO:0000256" key="1">
    <source>
        <dbReference type="ARBA" id="ARBA00000826"/>
    </source>
</evidence>
<comment type="function">
    <text evidence="2">Catalyzes the formation of the alpha-1,6-glucosidic linkages in glycogen by scission of a 1,4-alpha-linked oligosaccharide from growing alpha-1,4-glucan chains and the subsequent attachment of the oligosaccharide to the alpha-1,6 position.</text>
</comment>
<dbReference type="PANTHER" id="PTHR43651">
    <property type="entry name" value="1,4-ALPHA-GLUCAN-BRANCHING ENZYME"/>
    <property type="match status" value="1"/>
</dbReference>
<protein>
    <recommendedName>
        <fullName evidence="4">1,4-alpha-glucan branching enzyme</fullName>
        <ecNumber evidence="4">2.4.1.18</ecNumber>
    </recommendedName>
</protein>